<protein>
    <submittedName>
        <fullName evidence="1">Uncharacterized protein</fullName>
    </submittedName>
</protein>
<reference evidence="1 2" key="1">
    <citation type="journal article" date="2019" name="Sci. Rep.">
        <title>Orb-weaving spider Araneus ventricosus genome elucidates the spidroin gene catalogue.</title>
        <authorList>
            <person name="Kono N."/>
            <person name="Nakamura H."/>
            <person name="Ohtoshi R."/>
            <person name="Moran D.A.P."/>
            <person name="Shinohara A."/>
            <person name="Yoshida Y."/>
            <person name="Fujiwara M."/>
            <person name="Mori M."/>
            <person name="Tomita M."/>
            <person name="Arakawa K."/>
        </authorList>
    </citation>
    <scope>NUCLEOTIDE SEQUENCE [LARGE SCALE GENOMIC DNA]</scope>
</reference>
<dbReference type="EMBL" id="BGPR01068398">
    <property type="protein sequence ID" value="GBO42363.1"/>
    <property type="molecule type" value="Genomic_DNA"/>
</dbReference>
<evidence type="ECO:0000313" key="1">
    <source>
        <dbReference type="EMBL" id="GBO42363.1"/>
    </source>
</evidence>
<organism evidence="1 2">
    <name type="scientific">Araneus ventricosus</name>
    <name type="common">Orbweaver spider</name>
    <name type="synonym">Epeira ventricosa</name>
    <dbReference type="NCBI Taxonomy" id="182803"/>
    <lineage>
        <taxon>Eukaryota</taxon>
        <taxon>Metazoa</taxon>
        <taxon>Ecdysozoa</taxon>
        <taxon>Arthropoda</taxon>
        <taxon>Chelicerata</taxon>
        <taxon>Arachnida</taxon>
        <taxon>Araneae</taxon>
        <taxon>Araneomorphae</taxon>
        <taxon>Entelegynae</taxon>
        <taxon>Araneoidea</taxon>
        <taxon>Araneidae</taxon>
        <taxon>Araneus</taxon>
    </lineage>
</organism>
<sequence length="127" mass="14527">MTLDFKKRNAPSSTEIKADINHHDQHLGDWKWLLSLNQGDPIHLAKRNSEIPASSGAKSSSPILIRMAWVHPRKSERIKYSLENSFHQTLSLTTIDTSPKLTEQSVFPLNREMHNTQNLTSPLKFKL</sequence>
<dbReference type="Proteomes" id="UP000499080">
    <property type="component" value="Unassembled WGS sequence"/>
</dbReference>
<evidence type="ECO:0000313" key="2">
    <source>
        <dbReference type="Proteomes" id="UP000499080"/>
    </source>
</evidence>
<name>A0A4Y2WY96_ARAVE</name>
<accession>A0A4Y2WY96</accession>
<dbReference type="AlphaFoldDB" id="A0A4Y2WY96"/>
<proteinExistence type="predicted"/>
<keyword evidence="2" id="KW-1185">Reference proteome</keyword>
<comment type="caution">
    <text evidence="1">The sequence shown here is derived from an EMBL/GenBank/DDBJ whole genome shotgun (WGS) entry which is preliminary data.</text>
</comment>
<gene>
    <name evidence="1" type="ORF">AVEN_186130_1</name>
</gene>